<feature type="compositionally biased region" description="Acidic residues" evidence="1">
    <location>
        <begin position="164"/>
        <end position="186"/>
    </location>
</feature>
<organism evidence="3 4">
    <name type="scientific">Methanospirillum purgamenti</name>
    <dbReference type="NCBI Taxonomy" id="2834276"/>
    <lineage>
        <taxon>Archaea</taxon>
        <taxon>Methanobacteriati</taxon>
        <taxon>Methanobacteriota</taxon>
        <taxon>Stenosarchaea group</taxon>
        <taxon>Methanomicrobia</taxon>
        <taxon>Methanomicrobiales</taxon>
        <taxon>Methanospirillaceae</taxon>
        <taxon>Methanospirillum</taxon>
    </lineage>
</organism>
<gene>
    <name evidence="3" type="ORF">KHC33_04705</name>
</gene>
<proteinExistence type="predicted"/>
<feature type="region of interest" description="Disordered" evidence="1">
    <location>
        <begin position="105"/>
        <end position="311"/>
    </location>
</feature>
<evidence type="ECO:0000256" key="2">
    <source>
        <dbReference type="SAM" id="Phobius"/>
    </source>
</evidence>
<sequence length="363" mass="39928">MVELSDSTRRLVIFVAIVLGGSILLIFDIPVLYLMMGVIGIAVILLIITGTIILSELIHNLRQWLKSRPKKPKKEKSAKEKGKGPGEGIFSSLSDKFKMPSISLPAIKLPSRPEKPRNEKKKGTEEKKGKEKKPTTKTEKTPDPSDGTDEESDAAGSVEKSEDSSFDGDLLDGLDLDDSLDIDAELDSVNPEFDNIRTPFGDSDAMSDLPSDSDVKKMDISTQDEEEEIILDDDQGPDEIDAIYSSTIEIGSDSGDDVISNMEGGDSISSSDLSTYSSSEETPYMYGQDDDDSGGEEQFELSQTKGSGDDDLIASLKADIEDLKKRDDDVLLRDLKDIHVTAEELAEELQEIMSIINRRIKRR</sequence>
<feature type="transmembrane region" description="Helical" evidence="2">
    <location>
        <begin position="39"/>
        <end position="61"/>
    </location>
</feature>
<protein>
    <submittedName>
        <fullName evidence="3">Uncharacterized protein</fullName>
    </submittedName>
</protein>
<dbReference type="KEGG" id="mrtj:KHC33_04705"/>
<dbReference type="GeneID" id="65096459"/>
<feature type="compositionally biased region" description="Basic and acidic residues" evidence="1">
    <location>
        <begin position="75"/>
        <end position="84"/>
    </location>
</feature>
<dbReference type="AlphaFoldDB" id="A0A8E7B3E0"/>
<name>A0A8E7B3E0_9EURY</name>
<evidence type="ECO:0000313" key="3">
    <source>
        <dbReference type="EMBL" id="QVV89808.1"/>
    </source>
</evidence>
<feature type="compositionally biased region" description="Acidic residues" evidence="1">
    <location>
        <begin position="222"/>
        <end position="241"/>
    </location>
</feature>
<keyword evidence="2" id="KW-1133">Transmembrane helix</keyword>
<feature type="compositionally biased region" description="Basic and acidic residues" evidence="1">
    <location>
        <begin position="111"/>
        <end position="143"/>
    </location>
</feature>
<reference evidence="3 4" key="1">
    <citation type="submission" date="2021-05" db="EMBL/GenBank/DDBJ databases">
        <title>A novel Methanospirillum isolate from a pyrite-forming mixed culture.</title>
        <authorList>
            <person name="Bunk B."/>
            <person name="Sproer C."/>
            <person name="Spring S."/>
            <person name="Pester M."/>
        </authorList>
    </citation>
    <scope>NUCLEOTIDE SEQUENCE [LARGE SCALE GENOMIC DNA]</scope>
    <source>
        <strain evidence="3 4">J.3.6.1-F.2.7.3</strain>
    </source>
</reference>
<accession>A0A8E7B3E0</accession>
<dbReference type="RefSeq" id="WP_214420596.1">
    <property type="nucleotide sequence ID" value="NZ_CP075546.1"/>
</dbReference>
<keyword evidence="2" id="KW-0812">Transmembrane</keyword>
<feature type="compositionally biased region" description="Acidic residues" evidence="1">
    <location>
        <begin position="288"/>
        <end position="299"/>
    </location>
</feature>
<feature type="compositionally biased region" description="Low complexity" evidence="1">
    <location>
        <begin position="267"/>
        <end position="279"/>
    </location>
</feature>
<keyword evidence="2" id="KW-0472">Membrane</keyword>
<evidence type="ECO:0000313" key="4">
    <source>
        <dbReference type="Proteomes" id="UP000680656"/>
    </source>
</evidence>
<dbReference type="EMBL" id="CP075546">
    <property type="protein sequence ID" value="QVV89808.1"/>
    <property type="molecule type" value="Genomic_DNA"/>
</dbReference>
<evidence type="ECO:0000256" key="1">
    <source>
        <dbReference type="SAM" id="MobiDB-lite"/>
    </source>
</evidence>
<feature type="transmembrane region" description="Helical" evidence="2">
    <location>
        <begin position="12"/>
        <end position="33"/>
    </location>
</feature>
<keyword evidence="4" id="KW-1185">Reference proteome</keyword>
<feature type="region of interest" description="Disordered" evidence="1">
    <location>
        <begin position="68"/>
        <end position="93"/>
    </location>
</feature>
<dbReference type="Proteomes" id="UP000680656">
    <property type="component" value="Chromosome"/>
</dbReference>